<organism evidence="1 2">
    <name type="scientific">Pseudovibrio brasiliensis</name>
    <dbReference type="NCBI Taxonomy" id="1898042"/>
    <lineage>
        <taxon>Bacteria</taxon>
        <taxon>Pseudomonadati</taxon>
        <taxon>Pseudomonadota</taxon>
        <taxon>Alphaproteobacteria</taxon>
        <taxon>Hyphomicrobiales</taxon>
        <taxon>Stappiaceae</taxon>
        <taxon>Pseudovibrio</taxon>
    </lineage>
</organism>
<dbReference type="EMBL" id="CP074126">
    <property type="protein sequence ID" value="QUS54565.1"/>
    <property type="molecule type" value="Genomic_DNA"/>
</dbReference>
<keyword evidence="2" id="KW-1185">Reference proteome</keyword>
<gene>
    <name evidence="1" type="ORF">KGB56_14320</name>
</gene>
<protein>
    <submittedName>
        <fullName evidence="1">Uncharacterized protein</fullName>
    </submittedName>
</protein>
<name>A0ABX8AKZ2_9HYPH</name>
<reference evidence="1 2" key="1">
    <citation type="journal article" date="2021" name="Angew. Chem. Int. Ed. Engl.">
        <title>A novel family of nonribosomal peptides modulate collective behavior in Pseudovibrio bacteria isolated from marine sponges.</title>
        <authorList>
            <person name="Ioca L.P."/>
            <person name="Dai Y."/>
            <person name="Kunakom S."/>
            <person name="Diaz-Espinosa J."/>
            <person name="Krunic A."/>
            <person name="Crnkovic C.M."/>
            <person name="Orjala J."/>
            <person name="Sanchez L.M."/>
            <person name="Ferreira A.G."/>
            <person name="Berlinck R.G.S."/>
            <person name="Eustaquio A.S."/>
        </authorList>
    </citation>
    <scope>NUCLEOTIDE SEQUENCE [LARGE SCALE GENOMIC DNA]</scope>
    <source>
        <strain evidence="1 2">Ab134</strain>
    </source>
</reference>
<dbReference type="Proteomes" id="UP000680706">
    <property type="component" value="Chromosome"/>
</dbReference>
<accession>A0ABX8AKZ2</accession>
<evidence type="ECO:0000313" key="1">
    <source>
        <dbReference type="EMBL" id="QUS54565.1"/>
    </source>
</evidence>
<evidence type="ECO:0000313" key="2">
    <source>
        <dbReference type="Proteomes" id="UP000680706"/>
    </source>
</evidence>
<sequence>MGNSFGLICKAKSGLFGLPGAYGEAPVFIYVLNSICGNGVKKANNASSPFCELVVRPWITRCKARADWDNLLEMLSNFVRWASLGSRFPKRKKATEDLRLSLGLNAYAAMRIGEISE</sequence>
<dbReference type="RefSeq" id="WP_075698899.1">
    <property type="nucleotide sequence ID" value="NZ_CP074126.1"/>
</dbReference>
<proteinExistence type="predicted"/>